<name>A0A1B1U718_9HELI</name>
<accession>A0A1B1U718</accession>
<sequence>MQITSANSFMPNYSKLNQQEQYLKDSNILPTQDKQQEIIEQEPFVAPVGEFPRQTYGLSILETMSDDDYRAFTRATAEMTEGEKIMAAQALYRSTNFYQGKTQQEQESKNPYQEHSKEVQEFLQMYENARKAIAGI</sequence>
<evidence type="ECO:0000313" key="2">
    <source>
        <dbReference type="Proteomes" id="UP000092884"/>
    </source>
</evidence>
<dbReference type="KEGG" id="het:BBW65_06915"/>
<reference evidence="2" key="1">
    <citation type="submission" date="2016-07" db="EMBL/GenBank/DDBJ databases">
        <authorList>
            <person name="Florea S."/>
            <person name="Webb J.S."/>
            <person name="Jaromczyk J."/>
            <person name="Schardl C.L."/>
        </authorList>
    </citation>
    <scope>NUCLEOTIDE SEQUENCE [LARGE SCALE GENOMIC DNA]</scope>
    <source>
        <strain evidence="2">MIT 01-6242</strain>
    </source>
</reference>
<dbReference type="OrthoDB" id="5330163at2"/>
<dbReference type="RefSeq" id="WP_066341394.1">
    <property type="nucleotide sequence ID" value="NZ_CP016503.1"/>
</dbReference>
<protein>
    <submittedName>
        <fullName evidence="1">Uncharacterized protein</fullName>
    </submittedName>
</protein>
<dbReference type="AlphaFoldDB" id="A0A1B1U718"/>
<gene>
    <name evidence="1" type="ORF">BBW65_06915</name>
</gene>
<organism evidence="1 2">
    <name type="scientific">Helicobacter enhydrae</name>
    <dbReference type="NCBI Taxonomy" id="222136"/>
    <lineage>
        <taxon>Bacteria</taxon>
        <taxon>Pseudomonadati</taxon>
        <taxon>Campylobacterota</taxon>
        <taxon>Epsilonproteobacteria</taxon>
        <taxon>Campylobacterales</taxon>
        <taxon>Helicobacteraceae</taxon>
        <taxon>Helicobacter</taxon>
    </lineage>
</organism>
<keyword evidence="2" id="KW-1185">Reference proteome</keyword>
<dbReference type="EMBL" id="CP016503">
    <property type="protein sequence ID" value="ANV98540.1"/>
    <property type="molecule type" value="Genomic_DNA"/>
</dbReference>
<dbReference type="Proteomes" id="UP000092884">
    <property type="component" value="Chromosome"/>
</dbReference>
<evidence type="ECO:0000313" key="1">
    <source>
        <dbReference type="EMBL" id="ANV98540.1"/>
    </source>
</evidence>
<proteinExistence type="predicted"/>